<dbReference type="AlphaFoldDB" id="A0A822ZAA8"/>
<evidence type="ECO:0000313" key="2">
    <source>
        <dbReference type="Proteomes" id="UP000607653"/>
    </source>
</evidence>
<evidence type="ECO:0000313" key="1">
    <source>
        <dbReference type="EMBL" id="DAD40359.1"/>
    </source>
</evidence>
<comment type="caution">
    <text evidence="1">The sequence shown here is derived from an EMBL/GenBank/DDBJ whole genome shotgun (WGS) entry which is preliminary data.</text>
</comment>
<dbReference type="EMBL" id="DUZY01000005">
    <property type="protein sequence ID" value="DAD40359.1"/>
    <property type="molecule type" value="Genomic_DNA"/>
</dbReference>
<proteinExistence type="predicted"/>
<keyword evidence="2" id="KW-1185">Reference proteome</keyword>
<gene>
    <name evidence="1" type="ORF">HUJ06_014682</name>
</gene>
<accession>A0A822ZAA8</accession>
<reference evidence="1 2" key="1">
    <citation type="journal article" date="2020" name="Mol. Biol. Evol.">
        <title>Distinct Expression and Methylation Patterns for Genes with Different Fates following a Single Whole-Genome Duplication in Flowering Plants.</title>
        <authorList>
            <person name="Shi T."/>
            <person name="Rahmani R.S."/>
            <person name="Gugger P.F."/>
            <person name="Wang M."/>
            <person name="Li H."/>
            <person name="Zhang Y."/>
            <person name="Li Z."/>
            <person name="Wang Q."/>
            <person name="Van de Peer Y."/>
            <person name="Marchal K."/>
            <person name="Chen J."/>
        </authorList>
    </citation>
    <scope>NUCLEOTIDE SEQUENCE [LARGE SCALE GENOMIC DNA]</scope>
    <source>
        <tissue evidence="1">Leaf</tissue>
    </source>
</reference>
<sequence>MARRVIPLFTGSLRASISPETSPYRDSSTLEGSITSMLSSLE</sequence>
<organism evidence="1 2">
    <name type="scientific">Nelumbo nucifera</name>
    <name type="common">Sacred lotus</name>
    <dbReference type="NCBI Taxonomy" id="4432"/>
    <lineage>
        <taxon>Eukaryota</taxon>
        <taxon>Viridiplantae</taxon>
        <taxon>Streptophyta</taxon>
        <taxon>Embryophyta</taxon>
        <taxon>Tracheophyta</taxon>
        <taxon>Spermatophyta</taxon>
        <taxon>Magnoliopsida</taxon>
        <taxon>Proteales</taxon>
        <taxon>Nelumbonaceae</taxon>
        <taxon>Nelumbo</taxon>
    </lineage>
</organism>
<protein>
    <submittedName>
        <fullName evidence="1">Uncharacterized protein</fullName>
    </submittedName>
</protein>
<name>A0A822ZAA8_NELNU</name>
<dbReference type="Proteomes" id="UP000607653">
    <property type="component" value="Unassembled WGS sequence"/>
</dbReference>